<comment type="caution">
    <text evidence="1">The sequence shown here is derived from an EMBL/GenBank/DDBJ whole genome shotgun (WGS) entry which is preliminary data.</text>
</comment>
<name>A0ABV1MRQ1_9BACI</name>
<dbReference type="EMBL" id="JBEGDG010000007">
    <property type="protein sequence ID" value="MEQ6355196.1"/>
    <property type="molecule type" value="Genomic_DNA"/>
</dbReference>
<gene>
    <name evidence="1" type="ORF">ABNX05_11260</name>
</gene>
<accession>A0ABV1MRQ1</accession>
<keyword evidence="2" id="KW-1185">Reference proteome</keyword>
<reference evidence="1 2" key="1">
    <citation type="submission" date="2024-06" db="EMBL/GenBank/DDBJ databases">
        <title>Lysinibacillus zambalefons sp. nov., a Novel Firmicute Isolated from the Poon Bato Zambales Hyperalkaline Spring.</title>
        <authorList>
            <person name="Aja J.A."/>
            <person name="Lazaro J.E.H."/>
            <person name="Llorin L.D."/>
            <person name="Lim K.R."/>
            <person name="Teodosio J."/>
            <person name="Dalisay D.S."/>
        </authorList>
    </citation>
    <scope>NUCLEOTIDE SEQUENCE [LARGE SCALE GENOMIC DNA]</scope>
    <source>
        <strain evidence="1 2">M3</strain>
    </source>
</reference>
<dbReference type="Proteomes" id="UP001478862">
    <property type="component" value="Unassembled WGS sequence"/>
</dbReference>
<dbReference type="RefSeq" id="WP_349659825.1">
    <property type="nucleotide sequence ID" value="NZ_JBEGDG010000007.1"/>
</dbReference>
<evidence type="ECO:0000313" key="2">
    <source>
        <dbReference type="Proteomes" id="UP001478862"/>
    </source>
</evidence>
<proteinExistence type="predicted"/>
<protein>
    <submittedName>
        <fullName evidence="1">Uncharacterized protein</fullName>
    </submittedName>
</protein>
<evidence type="ECO:0000313" key="1">
    <source>
        <dbReference type="EMBL" id="MEQ6355196.1"/>
    </source>
</evidence>
<organism evidence="1 2">
    <name type="scientific">Lysinibacillus zambalensis</name>
    <dbReference type="NCBI Taxonomy" id="3160866"/>
    <lineage>
        <taxon>Bacteria</taxon>
        <taxon>Bacillati</taxon>
        <taxon>Bacillota</taxon>
        <taxon>Bacilli</taxon>
        <taxon>Bacillales</taxon>
        <taxon>Bacillaceae</taxon>
        <taxon>Lysinibacillus</taxon>
    </lineage>
</organism>
<sequence length="69" mass="8004">MMNEQERIQYIKELSENGLMHEINYQDINFLIDIASRLQQFATEFDPVLTEGQMSAYAEAYKVVTNGVN</sequence>